<dbReference type="EMBL" id="VSSQ01027823">
    <property type="protein sequence ID" value="MPM77259.1"/>
    <property type="molecule type" value="Genomic_DNA"/>
</dbReference>
<organism evidence="2">
    <name type="scientific">bioreactor metagenome</name>
    <dbReference type="NCBI Taxonomy" id="1076179"/>
    <lineage>
        <taxon>unclassified sequences</taxon>
        <taxon>metagenomes</taxon>
        <taxon>ecological metagenomes</taxon>
    </lineage>
</organism>
<evidence type="ECO:0000256" key="1">
    <source>
        <dbReference type="SAM" id="MobiDB-lite"/>
    </source>
</evidence>
<accession>A0A645CJZ4</accession>
<comment type="caution">
    <text evidence="2">The sequence shown here is derived from an EMBL/GenBank/DDBJ whole genome shotgun (WGS) entry which is preliminary data.</text>
</comment>
<gene>
    <name evidence="2" type="ORF">SDC9_124259</name>
</gene>
<feature type="region of interest" description="Disordered" evidence="1">
    <location>
        <begin position="320"/>
        <end position="342"/>
    </location>
</feature>
<dbReference type="AlphaFoldDB" id="A0A645CJZ4"/>
<evidence type="ECO:0000313" key="2">
    <source>
        <dbReference type="EMBL" id="MPM77259.1"/>
    </source>
</evidence>
<sequence>MDIVPDKKKDSAKALWSIVNEYFVTMYWGGKLPKFVRDFRELVGIDNSNKPLDLYKTWFPLPFDLIVDSVQKEKTKRDLLKDFSTNSSDQNIKNDLDSFIKLCYNEGQIAKFVFNDGNGNQFNVLNAIQEEDVEKVRIALQDVGLGKLKTLTVSNYDVAFDAVQMMNDKFYHPNERLKESEECVTEFKDWMDKVIGKAKLIPGKHQLMFPAYTMRAMVKIIAGYKSNSNGADVQSLVDIMKTELLSAGGVPEIVKERVSEYIDQDRSCFGVYATLDSGKYRKHLFEYKERVALSMQQLVPMMKKVLNTLFLGFTTTDRDGKPLSPSQPWSWGIQADKNTSNK</sequence>
<proteinExistence type="predicted"/>
<reference evidence="2" key="1">
    <citation type="submission" date="2019-08" db="EMBL/GenBank/DDBJ databases">
        <authorList>
            <person name="Kucharzyk K."/>
            <person name="Murdoch R.W."/>
            <person name="Higgins S."/>
            <person name="Loffler F."/>
        </authorList>
    </citation>
    <scope>NUCLEOTIDE SEQUENCE</scope>
</reference>
<name>A0A645CJZ4_9ZZZZ</name>
<protein>
    <submittedName>
        <fullName evidence="2">Uncharacterized protein</fullName>
    </submittedName>
</protein>